<keyword evidence="2" id="KW-1185">Reference proteome</keyword>
<gene>
    <name evidence="1" type="ORF">T233_01004</name>
</gene>
<name>V6QBE8_9ENTE</name>
<accession>V6QBE8</accession>
<comment type="caution">
    <text evidence="1">The sequence shown here is derived from an EMBL/GenBank/DDBJ whole genome shotgun (WGS) entry which is preliminary data.</text>
</comment>
<protein>
    <submittedName>
        <fullName evidence="1">Uncharacterized protein</fullName>
    </submittedName>
</protein>
<reference evidence="1 2" key="1">
    <citation type="journal article" date="2013" name="Genome Announc.">
        <title>High-Quality Draft Genome Sequence of Vagococcus lutrae Strain LBD1, Isolated from the Largemouth Bass Micropterus salmoides.</title>
        <authorList>
            <person name="Lebreton F."/>
            <person name="Valentino M.D."/>
            <person name="Duncan L.B."/>
            <person name="Zeng Q."/>
            <person name="Manson McGuire A."/>
            <person name="Earl A.M."/>
            <person name="Gilmore M.S."/>
        </authorList>
    </citation>
    <scope>NUCLEOTIDE SEQUENCE [LARGE SCALE GENOMIC DNA]</scope>
    <source>
        <strain evidence="1 2">LBD1</strain>
    </source>
</reference>
<dbReference type="AlphaFoldDB" id="V6QBE8"/>
<proteinExistence type="predicted"/>
<sequence length="117" mass="14045">MSQDFSLQRIGKFQLSRWKFYEDNIHRFEELTPLAIFKKHSTAFFKALAQLEEDEIEYLALRYYKEPTQLYNKWLGVYQTVKPVKYDVLGVQLGLTDKELRELYYPLHVKLGALYTK</sequence>
<dbReference type="EMBL" id="AYSH01000013">
    <property type="protein sequence ID" value="EST89898.1"/>
    <property type="molecule type" value="Genomic_DNA"/>
</dbReference>
<evidence type="ECO:0000313" key="1">
    <source>
        <dbReference type="EMBL" id="EST89898.1"/>
    </source>
</evidence>
<dbReference type="Proteomes" id="UP000018126">
    <property type="component" value="Unassembled WGS sequence"/>
</dbReference>
<evidence type="ECO:0000313" key="2">
    <source>
        <dbReference type="Proteomes" id="UP000018126"/>
    </source>
</evidence>
<dbReference type="RefSeq" id="WP_023606332.1">
    <property type="nucleotide sequence ID" value="NZ_AYSH01000013.1"/>
</dbReference>
<organism evidence="1 2">
    <name type="scientific">Vagococcus lutrae LBD1</name>
    <dbReference type="NCBI Taxonomy" id="1408226"/>
    <lineage>
        <taxon>Bacteria</taxon>
        <taxon>Bacillati</taxon>
        <taxon>Bacillota</taxon>
        <taxon>Bacilli</taxon>
        <taxon>Lactobacillales</taxon>
        <taxon>Enterococcaceae</taxon>
        <taxon>Vagococcus</taxon>
    </lineage>
</organism>
<dbReference type="STRING" id="1408226.T233_01004"/>